<reference evidence="1 2" key="2">
    <citation type="submission" date="2008-10" db="EMBL/GenBank/DDBJ databases">
        <authorList>
            <person name="Fulton L."/>
            <person name="Clifton S."/>
            <person name="Fulton B."/>
            <person name="Xu J."/>
            <person name="Minx P."/>
            <person name="Pepin K.H."/>
            <person name="Johnson M."/>
            <person name="Bhonagiri V."/>
            <person name="Nash W.E."/>
            <person name="Mardis E.R."/>
            <person name="Wilson R.K."/>
        </authorList>
    </citation>
    <scope>NUCLEOTIDE SEQUENCE [LARGE SCALE GENOMIC DNA]</scope>
    <source>
        <strain evidence="1 2">DSM 18315</strain>
    </source>
</reference>
<name>B7BAN8_9BACT</name>
<accession>B7BAN8</accession>
<dbReference type="HOGENOM" id="CLU_3028121_0_0_10"/>
<dbReference type="AlphaFoldDB" id="B7BAN8"/>
<dbReference type="Proteomes" id="UP000005510">
    <property type="component" value="Unassembled WGS sequence"/>
</dbReference>
<gene>
    <name evidence="1" type="ORF">PRABACTJOHN_02095</name>
</gene>
<reference evidence="1 2" key="1">
    <citation type="submission" date="2008-10" db="EMBL/GenBank/DDBJ databases">
        <title>Draft genome sequence of Parabacteroides johnsonii (DSM 18315).</title>
        <authorList>
            <person name="Sudarsanam P."/>
            <person name="Ley R."/>
            <person name="Guruge J."/>
            <person name="Turnbaugh P.J."/>
            <person name="Mahowald M."/>
            <person name="Liep D."/>
            <person name="Gordon J."/>
        </authorList>
    </citation>
    <scope>NUCLEOTIDE SEQUENCE [LARGE SCALE GENOMIC DNA]</scope>
    <source>
        <strain evidence="1 2">DSM 18315</strain>
    </source>
</reference>
<evidence type="ECO:0000313" key="2">
    <source>
        <dbReference type="Proteomes" id="UP000005510"/>
    </source>
</evidence>
<comment type="caution">
    <text evidence="1">The sequence shown here is derived from an EMBL/GenBank/DDBJ whole genome shotgun (WGS) entry which is preliminary data.</text>
</comment>
<evidence type="ECO:0000313" key="1">
    <source>
        <dbReference type="EMBL" id="EEC96506.1"/>
    </source>
</evidence>
<dbReference type="EMBL" id="ABYH01000234">
    <property type="protein sequence ID" value="EEC96506.1"/>
    <property type="molecule type" value="Genomic_DNA"/>
</dbReference>
<organism evidence="1 2">
    <name type="scientific">Parabacteroides johnsonii DSM 18315</name>
    <dbReference type="NCBI Taxonomy" id="537006"/>
    <lineage>
        <taxon>Bacteria</taxon>
        <taxon>Pseudomonadati</taxon>
        <taxon>Bacteroidota</taxon>
        <taxon>Bacteroidia</taxon>
        <taxon>Bacteroidales</taxon>
        <taxon>Tannerellaceae</taxon>
        <taxon>Parabacteroides</taxon>
    </lineage>
</organism>
<protein>
    <submittedName>
        <fullName evidence="1">Uncharacterized protein</fullName>
    </submittedName>
</protein>
<proteinExistence type="predicted"/>
<dbReference type="STRING" id="537006.PRABACTJOHN_02095"/>
<sequence length="55" mass="6042">MFRVAENLFSLAGKFIFSGVKINSYGFSCLSAVAAKHFISFVSKSANDLYICDII</sequence>